<reference evidence="4" key="1">
    <citation type="submission" date="2015-06" db="EMBL/GenBank/DDBJ databases">
        <title>Expansion of signal transduction pathways in fungi by whole-genome duplication.</title>
        <authorList>
            <consortium name="DOE Joint Genome Institute"/>
            <person name="Corrochano L.M."/>
            <person name="Kuo A."/>
            <person name="Marcet-Houben M."/>
            <person name="Polaino S."/>
            <person name="Salamov A."/>
            <person name="Villalobos J.M."/>
            <person name="Alvarez M.I."/>
            <person name="Avalos J."/>
            <person name="Benito E.P."/>
            <person name="Benoit I."/>
            <person name="Burger G."/>
            <person name="Camino L.P."/>
            <person name="Canovas D."/>
            <person name="Cerda-Olmedo E."/>
            <person name="Cheng J.-F."/>
            <person name="Dominguez A."/>
            <person name="Elias M."/>
            <person name="Eslava A.P."/>
            <person name="Glaser F."/>
            <person name="Grimwood J."/>
            <person name="Gutierrez G."/>
            <person name="Heitman J."/>
            <person name="Henrissat B."/>
            <person name="Iturriaga E.A."/>
            <person name="Lang B.F."/>
            <person name="Lavin J.L."/>
            <person name="Lee S."/>
            <person name="Li W."/>
            <person name="Lindquist E."/>
            <person name="Lopez-Garcia S."/>
            <person name="Luque E.M."/>
            <person name="Marcos A.T."/>
            <person name="Martin J."/>
            <person name="McCluskey K."/>
            <person name="Medina H.R."/>
            <person name="Miralles-Duran A."/>
            <person name="Miyazaki A."/>
            <person name="Munoz-Torres E."/>
            <person name="Oguiza J.A."/>
            <person name="Ohm R."/>
            <person name="Olmedo M."/>
            <person name="Orejas M."/>
            <person name="Ortiz-Castellanos L."/>
            <person name="Pisabarro A.G."/>
            <person name="Rodriguez-Romero J."/>
            <person name="Ruiz-Herrera J."/>
            <person name="Ruiz-Vazquez R."/>
            <person name="Sanz C."/>
            <person name="Schackwitz W."/>
            <person name="Schmutz J."/>
            <person name="Shahriari M."/>
            <person name="Shelest E."/>
            <person name="Silva-Franco F."/>
            <person name="Soanes D."/>
            <person name="Syed K."/>
            <person name="Tagua V.G."/>
            <person name="Talbot N.J."/>
            <person name="Thon M."/>
            <person name="De vries R.P."/>
            <person name="Wiebenga A."/>
            <person name="Yadav J.S."/>
            <person name="Braun E.L."/>
            <person name="Baker S."/>
            <person name="Garre V."/>
            <person name="Horwitz B."/>
            <person name="Torres-Martinez S."/>
            <person name="Idnurm A."/>
            <person name="Herrera-Estrella A."/>
            <person name="Gabaldon T."/>
            <person name="Grigoriev I.V."/>
        </authorList>
    </citation>
    <scope>NUCLEOTIDE SEQUENCE [LARGE SCALE GENOMIC DNA]</scope>
    <source>
        <strain evidence="4">NRRL 1555(-)</strain>
    </source>
</reference>
<proteinExistence type="predicted"/>
<protein>
    <recommendedName>
        <fullName evidence="2">F-box domain-containing protein</fullName>
    </recommendedName>
</protein>
<keyword evidence="1" id="KW-0472">Membrane</keyword>
<dbReference type="PROSITE" id="PS50181">
    <property type="entry name" value="FBOX"/>
    <property type="match status" value="1"/>
</dbReference>
<dbReference type="InterPro" id="IPR001810">
    <property type="entry name" value="F-box_dom"/>
</dbReference>
<keyword evidence="1" id="KW-0812">Transmembrane</keyword>
<sequence length="649" mass="77772">MFVLYTQMSWLSYMLPSNHRKTLMRNFKEVMFLICKYSLYVTMIAALPLEILIHLATYVEKEDRLNCALVCNQWTEPFLDAYWARIDIDNNTLQKMFNKFSQTIKELAMSNIDMKYYRHIPILQQKYSRIKYFFWGEFLIDDSVKTKLDWSLWETLSHLEIQFYRKELVLETIFEQLSVLTCLVHLEISRAHSSEENFSTYLTDFESLHRHLPRLEYIDIHTFIKPIHEREIEMIRRVEPAHSIRTVIFSSDAIDTLWIFYFAHKYPNLLSFDLAYHAPPRSLIPRSCEDPQYQSRLQILLSLKQFFPCLQITKTITRNNEFWLHRIFHDALQHFNVKIKYPKITYFGETLEENDISDWIKYFSESAIFLHVSSIFAVRAEAKLLVPCHKLTVLYINYTTMLDMENILDNCPVLQSLYICYSYICSPEYPQPTHLPHSLQKLDIKHTKMNSHTFKYISFRCEQLKYMKLEDIRLYHSDSEETGQLLVDMPFSQLKILSTSDITFFFENNFLYAYKCVKHFVIEQLKNVSINRLDQSNQERTPLSNWYHVCIDETNGKERIFAWELGKRDIEFAQRYYKDFRRRSQQDKERNDMEEFGKGYKIKRFWKRDLKDCVLIFRFKSVEDCSIEESSIFKHVHSRLGSGSGSGSE</sequence>
<dbReference type="SUPFAM" id="SSF52047">
    <property type="entry name" value="RNI-like"/>
    <property type="match status" value="1"/>
</dbReference>
<evidence type="ECO:0000259" key="2">
    <source>
        <dbReference type="PROSITE" id="PS50181"/>
    </source>
</evidence>
<gene>
    <name evidence="3" type="ORF">PHYBLDRAFT_162016</name>
</gene>
<evidence type="ECO:0000313" key="4">
    <source>
        <dbReference type="Proteomes" id="UP000077315"/>
    </source>
</evidence>
<evidence type="ECO:0000256" key="1">
    <source>
        <dbReference type="SAM" id="Phobius"/>
    </source>
</evidence>
<keyword evidence="1" id="KW-1133">Transmembrane helix</keyword>
<accession>A0A162VB24</accession>
<dbReference type="InterPro" id="IPR032675">
    <property type="entry name" value="LRR_dom_sf"/>
</dbReference>
<dbReference type="EMBL" id="KV440971">
    <property type="protein sequence ID" value="OAD81403.1"/>
    <property type="molecule type" value="Genomic_DNA"/>
</dbReference>
<dbReference type="SUPFAM" id="SSF81383">
    <property type="entry name" value="F-box domain"/>
    <property type="match status" value="1"/>
</dbReference>
<dbReference type="OrthoDB" id="2243238at2759"/>
<dbReference type="VEuPathDB" id="FungiDB:PHYBLDRAFT_162016"/>
<dbReference type="Gene3D" id="3.80.10.10">
    <property type="entry name" value="Ribonuclease Inhibitor"/>
    <property type="match status" value="1"/>
</dbReference>
<dbReference type="Pfam" id="PF12937">
    <property type="entry name" value="F-box-like"/>
    <property type="match status" value="1"/>
</dbReference>
<organism evidence="3 4">
    <name type="scientific">Phycomyces blakesleeanus (strain ATCC 8743b / DSM 1359 / FGSC 10004 / NBRC 33097 / NRRL 1555)</name>
    <dbReference type="NCBI Taxonomy" id="763407"/>
    <lineage>
        <taxon>Eukaryota</taxon>
        <taxon>Fungi</taxon>
        <taxon>Fungi incertae sedis</taxon>
        <taxon>Mucoromycota</taxon>
        <taxon>Mucoromycotina</taxon>
        <taxon>Mucoromycetes</taxon>
        <taxon>Mucorales</taxon>
        <taxon>Phycomycetaceae</taxon>
        <taxon>Phycomyces</taxon>
    </lineage>
</organism>
<dbReference type="Proteomes" id="UP000077315">
    <property type="component" value="Unassembled WGS sequence"/>
</dbReference>
<dbReference type="AlphaFoldDB" id="A0A162VB24"/>
<name>A0A162VB24_PHYB8</name>
<dbReference type="InParanoid" id="A0A162VB24"/>
<dbReference type="GeneID" id="28995451"/>
<dbReference type="RefSeq" id="XP_018299443.1">
    <property type="nucleotide sequence ID" value="XM_018434545.1"/>
</dbReference>
<feature type="domain" description="F-box" evidence="2">
    <location>
        <begin position="41"/>
        <end position="86"/>
    </location>
</feature>
<evidence type="ECO:0000313" key="3">
    <source>
        <dbReference type="EMBL" id="OAD81403.1"/>
    </source>
</evidence>
<feature type="transmembrane region" description="Helical" evidence="1">
    <location>
        <begin position="30"/>
        <end position="56"/>
    </location>
</feature>
<keyword evidence="4" id="KW-1185">Reference proteome</keyword>
<dbReference type="InterPro" id="IPR036047">
    <property type="entry name" value="F-box-like_dom_sf"/>
</dbReference>